<dbReference type="EMBL" id="AWWV01011310">
    <property type="protein sequence ID" value="OMO72940.1"/>
    <property type="molecule type" value="Genomic_DNA"/>
</dbReference>
<reference evidence="2 3" key="1">
    <citation type="submission" date="2013-09" db="EMBL/GenBank/DDBJ databases">
        <title>Corchorus capsularis genome sequencing.</title>
        <authorList>
            <person name="Alam M."/>
            <person name="Haque M.S."/>
            <person name="Islam M.S."/>
            <person name="Emdad E.M."/>
            <person name="Islam M.M."/>
            <person name="Ahmed B."/>
            <person name="Halim A."/>
            <person name="Hossen Q.M.M."/>
            <person name="Hossain M.Z."/>
            <person name="Ahmed R."/>
            <person name="Khan M.M."/>
            <person name="Islam R."/>
            <person name="Rashid M.M."/>
            <person name="Khan S.A."/>
            <person name="Rahman M.S."/>
            <person name="Alam M."/>
        </authorList>
    </citation>
    <scope>NUCLEOTIDE SEQUENCE [LARGE SCALE GENOMIC DNA]</scope>
    <source>
        <strain evidence="3">cv. CVL-1</strain>
        <tissue evidence="2">Whole seedling</tissue>
    </source>
</reference>
<sequence length="80" mass="9195">MEPAVTKDGKEKSKFYKRLVLCNGKEFYFLIKPIEAGSKILIIQEIQPIDANEPIDLEDKDGDDSKDEEPLNKKIKIEKD</sequence>
<feature type="compositionally biased region" description="Acidic residues" evidence="1">
    <location>
        <begin position="53"/>
        <end position="67"/>
    </location>
</feature>
<dbReference type="Gramene" id="OMO72940">
    <property type="protein sequence ID" value="OMO72940"/>
    <property type="gene ID" value="CCACVL1_17502"/>
</dbReference>
<dbReference type="AlphaFoldDB" id="A0A1R3HRV9"/>
<proteinExistence type="predicted"/>
<name>A0A1R3HRV9_COCAP</name>
<comment type="caution">
    <text evidence="2">The sequence shown here is derived from an EMBL/GenBank/DDBJ whole genome shotgun (WGS) entry which is preliminary data.</text>
</comment>
<evidence type="ECO:0000313" key="2">
    <source>
        <dbReference type="EMBL" id="OMO72940.1"/>
    </source>
</evidence>
<feature type="region of interest" description="Disordered" evidence="1">
    <location>
        <begin position="52"/>
        <end position="80"/>
    </location>
</feature>
<organism evidence="2 3">
    <name type="scientific">Corchorus capsularis</name>
    <name type="common">Jute</name>
    <dbReference type="NCBI Taxonomy" id="210143"/>
    <lineage>
        <taxon>Eukaryota</taxon>
        <taxon>Viridiplantae</taxon>
        <taxon>Streptophyta</taxon>
        <taxon>Embryophyta</taxon>
        <taxon>Tracheophyta</taxon>
        <taxon>Spermatophyta</taxon>
        <taxon>Magnoliopsida</taxon>
        <taxon>eudicotyledons</taxon>
        <taxon>Gunneridae</taxon>
        <taxon>Pentapetalae</taxon>
        <taxon>rosids</taxon>
        <taxon>malvids</taxon>
        <taxon>Malvales</taxon>
        <taxon>Malvaceae</taxon>
        <taxon>Grewioideae</taxon>
        <taxon>Apeibeae</taxon>
        <taxon>Corchorus</taxon>
    </lineage>
</organism>
<evidence type="ECO:0000256" key="1">
    <source>
        <dbReference type="SAM" id="MobiDB-lite"/>
    </source>
</evidence>
<accession>A0A1R3HRV9</accession>
<gene>
    <name evidence="2" type="ORF">CCACVL1_17502</name>
</gene>
<keyword evidence="3" id="KW-1185">Reference proteome</keyword>
<evidence type="ECO:0000313" key="3">
    <source>
        <dbReference type="Proteomes" id="UP000188268"/>
    </source>
</evidence>
<feature type="compositionally biased region" description="Basic and acidic residues" evidence="1">
    <location>
        <begin position="68"/>
        <end position="80"/>
    </location>
</feature>
<dbReference type="Proteomes" id="UP000188268">
    <property type="component" value="Unassembled WGS sequence"/>
</dbReference>
<protein>
    <submittedName>
        <fullName evidence="2">Uncharacterized protein</fullName>
    </submittedName>
</protein>